<protein>
    <submittedName>
        <fullName evidence="6">ATP:guanido phosphotransferase, C-terminal catalytic domain protein</fullName>
    </submittedName>
</protein>
<evidence type="ECO:0000256" key="2">
    <source>
        <dbReference type="ARBA" id="ARBA00022741"/>
    </source>
</evidence>
<dbReference type="Pfam" id="PF00217">
    <property type="entry name" value="ATP-gua_Ptrans"/>
    <property type="match status" value="1"/>
</dbReference>
<accession>N1WI98</accession>
<feature type="domain" description="Phosphagen kinase C-terminal" evidence="5">
    <location>
        <begin position="179"/>
        <end position="241"/>
    </location>
</feature>
<dbReference type="InterPro" id="IPR014746">
    <property type="entry name" value="Gln_synth/guanido_kin_cat_dom"/>
</dbReference>
<keyword evidence="7" id="KW-1185">Reference proteome</keyword>
<gene>
    <name evidence="6" type="ORF">LEP1GSC060_3188</name>
</gene>
<evidence type="ECO:0000256" key="4">
    <source>
        <dbReference type="ARBA" id="ARBA00022840"/>
    </source>
</evidence>
<evidence type="ECO:0000256" key="3">
    <source>
        <dbReference type="ARBA" id="ARBA00022777"/>
    </source>
</evidence>
<keyword evidence="2" id="KW-0547">Nucleotide-binding</keyword>
<dbReference type="InterPro" id="IPR022414">
    <property type="entry name" value="ATP-guanido_PTrfase_cat"/>
</dbReference>
<keyword evidence="1" id="KW-0808">Transferase</keyword>
<dbReference type="EMBL" id="AOHC02000041">
    <property type="protein sequence ID" value="EMY76854.1"/>
    <property type="molecule type" value="Genomic_DNA"/>
</dbReference>
<proteinExistence type="predicted"/>
<name>N1WI98_9LEPT</name>
<comment type="caution">
    <text evidence="6">The sequence shown here is derived from an EMBL/GenBank/DDBJ whole genome shotgun (WGS) entry which is preliminary data.</text>
</comment>
<dbReference type="GO" id="GO:0016301">
    <property type="term" value="F:kinase activity"/>
    <property type="evidence" value="ECO:0007669"/>
    <property type="project" value="UniProtKB-KW"/>
</dbReference>
<sequence>MLDFHWKLSLGTPNSGFKIKKLLAFIKDSKSLSTMSSEKCLYCGTDRAAWNERGKIGCIHCLKLFRKEYQVHLRQKDFELSSRFLQGKEFENFLRFESLSESRKILELDRMAPPFTYRLRIGRNISGRIYPAAAGSAGVPTQILREFLSETLGIASTLLGTKDLPTRIPWGEGNLFSGDEDHLRWEVLAPTMSELFRQIENSPLEKLEDQNLFDYDPEFGYVTSCPTNAGSGAKVSLKLSMKTWKNRMNPSFKIPGFLEFYLENSSEFAVFYLKNFAFSQKNSFLNLVYYLALQVEPAL</sequence>
<reference evidence="6" key="1">
    <citation type="submission" date="2013-03" db="EMBL/GenBank/DDBJ databases">
        <authorList>
            <person name="Harkins D.M."/>
            <person name="Durkin A.S."/>
            <person name="Brinkac L.M."/>
            <person name="Haft D.H."/>
            <person name="Selengut J.D."/>
            <person name="Sanka R."/>
            <person name="DePew J."/>
            <person name="Purushe J."/>
            <person name="Hartskeerl R.A."/>
            <person name="Ahmed A."/>
            <person name="van der Linden H."/>
            <person name="Goris M.G.A."/>
            <person name="Vinetz J.M."/>
            <person name="Sutton G.G."/>
            <person name="Nierman W.C."/>
            <person name="Fouts D.E."/>
        </authorList>
    </citation>
    <scope>NUCLEOTIDE SEQUENCE [LARGE SCALE GENOMIC DNA]</scope>
    <source>
        <strain evidence="6">ICFT</strain>
    </source>
</reference>
<keyword evidence="3" id="KW-0418">Kinase</keyword>
<evidence type="ECO:0000313" key="7">
    <source>
        <dbReference type="Proteomes" id="UP000012313"/>
    </source>
</evidence>
<dbReference type="Proteomes" id="UP000012313">
    <property type="component" value="Unassembled WGS sequence"/>
</dbReference>
<dbReference type="SUPFAM" id="SSF55931">
    <property type="entry name" value="Glutamine synthetase/guanido kinase"/>
    <property type="match status" value="1"/>
</dbReference>
<organism evidence="6 7">
    <name type="scientific">Leptospira weilii serovar Ranarum str. ICFT</name>
    <dbReference type="NCBI Taxonomy" id="1218598"/>
    <lineage>
        <taxon>Bacteria</taxon>
        <taxon>Pseudomonadati</taxon>
        <taxon>Spirochaetota</taxon>
        <taxon>Spirochaetia</taxon>
        <taxon>Leptospirales</taxon>
        <taxon>Leptospiraceae</taxon>
        <taxon>Leptospira</taxon>
    </lineage>
</organism>
<dbReference type="GO" id="GO:0005524">
    <property type="term" value="F:ATP binding"/>
    <property type="evidence" value="ECO:0007669"/>
    <property type="project" value="UniProtKB-KW"/>
</dbReference>
<dbReference type="STRING" id="1218598.LEP1GSC060_3188"/>
<dbReference type="Gene3D" id="3.30.590.10">
    <property type="entry name" value="Glutamine synthetase/guanido kinase, catalytic domain"/>
    <property type="match status" value="1"/>
</dbReference>
<evidence type="ECO:0000259" key="5">
    <source>
        <dbReference type="Pfam" id="PF00217"/>
    </source>
</evidence>
<dbReference type="AlphaFoldDB" id="N1WI98"/>
<evidence type="ECO:0000256" key="1">
    <source>
        <dbReference type="ARBA" id="ARBA00022679"/>
    </source>
</evidence>
<keyword evidence="4" id="KW-0067">ATP-binding</keyword>
<evidence type="ECO:0000313" key="6">
    <source>
        <dbReference type="EMBL" id="EMY76854.1"/>
    </source>
</evidence>